<dbReference type="Pfam" id="PF17479">
    <property type="entry name" value="DUF3048_C"/>
    <property type="match status" value="1"/>
</dbReference>
<proteinExistence type="predicted"/>
<keyword evidence="1" id="KW-0812">Transmembrane</keyword>
<reference evidence="4 5" key="1">
    <citation type="journal article" date="2015" name="Nature">
        <title>rRNA introns, odd ribosomes, and small enigmatic genomes across a large radiation of phyla.</title>
        <authorList>
            <person name="Brown C.T."/>
            <person name="Hug L.A."/>
            <person name="Thomas B.C."/>
            <person name="Sharon I."/>
            <person name="Castelle C.J."/>
            <person name="Singh A."/>
            <person name="Wilkins M.J."/>
            <person name="Williams K.H."/>
            <person name="Banfield J.F."/>
        </authorList>
    </citation>
    <scope>NUCLEOTIDE SEQUENCE [LARGE SCALE GENOMIC DNA]</scope>
</reference>
<dbReference type="Proteomes" id="UP000034022">
    <property type="component" value="Unassembled WGS sequence"/>
</dbReference>
<evidence type="ECO:0000259" key="2">
    <source>
        <dbReference type="Pfam" id="PF11258"/>
    </source>
</evidence>
<feature type="domain" description="DUF3048" evidence="2">
    <location>
        <begin position="109"/>
        <end position="244"/>
    </location>
</feature>
<gene>
    <name evidence="4" type="ORF">US91_C0002G0122</name>
</gene>
<dbReference type="AlphaFoldDB" id="A0A0G0JU53"/>
<dbReference type="Pfam" id="PF11258">
    <property type="entry name" value="DUF3048"/>
    <property type="match status" value="1"/>
</dbReference>
<keyword evidence="1" id="KW-0472">Membrane</keyword>
<accession>A0A0G0JU53</accession>
<sequence length="393" mass="44707">MDTKDNNQDKNLLIKISDSDIAKSDTEKDILKDELLKTKQKMKFWAIIGAALLLTSIVLSVFVYYLLAVDNKSAKASQKPLSSLVNTEGGEPALNTENMARRLLDGVYVEKGKENIFPIAFMIDNHVDARPQAGLEKAQLIIEAEAEGGITRYLAVFASDEDLEKIGPIRSARPYFIDWAKELSALYVHVGGSPDALAKMIKENTLHINEFYNGEYFWRGTDFVAPHNVFTSREKMSEYLAGKELETGKFFEWKFKDDAKKEDVGTSSSISIDYVIPDYVVRWQYKADTNNYTRYLGGKKHLTVNDTELIAKNVIIQYVKGEVLDEAKRQSFEHIGTGKALVCLDGFCYKGTWKKKSAEARTRFYTENDEEFEFNAGKIWVEVVKPWYTVKIE</sequence>
<name>A0A0G0JU53_9BACT</name>
<dbReference type="InterPro" id="IPR021416">
    <property type="entry name" value="DUF3048_N"/>
</dbReference>
<evidence type="ECO:0008006" key="6">
    <source>
        <dbReference type="Google" id="ProtNLM"/>
    </source>
</evidence>
<evidence type="ECO:0000313" key="5">
    <source>
        <dbReference type="Proteomes" id="UP000034022"/>
    </source>
</evidence>
<feature type="domain" description="DUF3048" evidence="3">
    <location>
        <begin position="272"/>
        <end position="381"/>
    </location>
</feature>
<keyword evidence="1" id="KW-1133">Transmembrane helix</keyword>
<dbReference type="SUPFAM" id="SSF159774">
    <property type="entry name" value="YerB-like"/>
    <property type="match status" value="1"/>
</dbReference>
<evidence type="ECO:0000259" key="3">
    <source>
        <dbReference type="Pfam" id="PF17479"/>
    </source>
</evidence>
<evidence type="ECO:0000256" key="1">
    <source>
        <dbReference type="SAM" id="Phobius"/>
    </source>
</evidence>
<protein>
    <recommendedName>
        <fullName evidence="6">PT repeat-containing protein</fullName>
    </recommendedName>
</protein>
<dbReference type="InterPro" id="IPR023158">
    <property type="entry name" value="YerB-like_sf"/>
</dbReference>
<evidence type="ECO:0000313" key="4">
    <source>
        <dbReference type="EMBL" id="KKQ71043.1"/>
    </source>
</evidence>
<dbReference type="EMBL" id="LBUU01000002">
    <property type="protein sequence ID" value="KKQ71043.1"/>
    <property type="molecule type" value="Genomic_DNA"/>
</dbReference>
<comment type="caution">
    <text evidence="4">The sequence shown here is derived from an EMBL/GenBank/DDBJ whole genome shotgun (WGS) entry which is preliminary data.</text>
</comment>
<dbReference type="InterPro" id="IPR035328">
    <property type="entry name" value="DUF3048_C"/>
</dbReference>
<feature type="transmembrane region" description="Helical" evidence="1">
    <location>
        <begin position="44"/>
        <end position="67"/>
    </location>
</feature>
<dbReference type="Gene3D" id="3.50.90.10">
    <property type="entry name" value="YerB-like"/>
    <property type="match status" value="1"/>
</dbReference>
<organism evidence="4 5">
    <name type="scientific">Candidatus Falkowbacteria bacterium GW2011_GWE1_38_31</name>
    <dbReference type="NCBI Taxonomy" id="1618638"/>
    <lineage>
        <taxon>Bacteria</taxon>
        <taxon>Candidatus Falkowiibacteriota</taxon>
    </lineage>
</organism>